<gene>
    <name evidence="1" type="ORF">FA95DRAFT_1603371</name>
</gene>
<keyword evidence="2" id="KW-1185">Reference proteome</keyword>
<reference evidence="1" key="2">
    <citation type="journal article" date="2022" name="New Phytol.">
        <title>Evolutionary transition to the ectomycorrhizal habit in the genomes of a hyperdiverse lineage of mushroom-forming fungi.</title>
        <authorList>
            <person name="Looney B."/>
            <person name="Miyauchi S."/>
            <person name="Morin E."/>
            <person name="Drula E."/>
            <person name="Courty P.E."/>
            <person name="Kohler A."/>
            <person name="Kuo A."/>
            <person name="LaButti K."/>
            <person name="Pangilinan J."/>
            <person name="Lipzen A."/>
            <person name="Riley R."/>
            <person name="Andreopoulos W."/>
            <person name="He G."/>
            <person name="Johnson J."/>
            <person name="Nolan M."/>
            <person name="Tritt A."/>
            <person name="Barry K.W."/>
            <person name="Grigoriev I.V."/>
            <person name="Nagy L.G."/>
            <person name="Hibbett D."/>
            <person name="Henrissat B."/>
            <person name="Matheny P.B."/>
            <person name="Labbe J."/>
            <person name="Martin F.M."/>
        </authorList>
    </citation>
    <scope>NUCLEOTIDE SEQUENCE</scope>
    <source>
        <strain evidence="1">FP105234-sp</strain>
    </source>
</reference>
<protein>
    <submittedName>
        <fullName evidence="1">Uncharacterized protein</fullName>
    </submittedName>
</protein>
<reference evidence="1" key="1">
    <citation type="submission" date="2021-02" db="EMBL/GenBank/DDBJ databases">
        <authorList>
            <consortium name="DOE Joint Genome Institute"/>
            <person name="Ahrendt S."/>
            <person name="Looney B.P."/>
            <person name="Miyauchi S."/>
            <person name="Morin E."/>
            <person name="Drula E."/>
            <person name="Courty P.E."/>
            <person name="Chicoki N."/>
            <person name="Fauchery L."/>
            <person name="Kohler A."/>
            <person name="Kuo A."/>
            <person name="Labutti K."/>
            <person name="Pangilinan J."/>
            <person name="Lipzen A."/>
            <person name="Riley R."/>
            <person name="Andreopoulos W."/>
            <person name="He G."/>
            <person name="Johnson J."/>
            <person name="Barry K.W."/>
            <person name="Grigoriev I.V."/>
            <person name="Nagy L."/>
            <person name="Hibbett D."/>
            <person name="Henrissat B."/>
            <person name="Matheny P.B."/>
            <person name="Labbe J."/>
            <person name="Martin F."/>
        </authorList>
    </citation>
    <scope>NUCLEOTIDE SEQUENCE</scope>
    <source>
        <strain evidence="1">FP105234-sp</strain>
    </source>
</reference>
<dbReference type="Proteomes" id="UP000814033">
    <property type="component" value="Unassembled WGS sequence"/>
</dbReference>
<name>A0ACB8S442_9AGAM</name>
<evidence type="ECO:0000313" key="2">
    <source>
        <dbReference type="Proteomes" id="UP000814033"/>
    </source>
</evidence>
<dbReference type="EMBL" id="MU275860">
    <property type="protein sequence ID" value="KAI0050543.1"/>
    <property type="molecule type" value="Genomic_DNA"/>
</dbReference>
<proteinExistence type="predicted"/>
<evidence type="ECO:0000313" key="1">
    <source>
        <dbReference type="EMBL" id="KAI0050543.1"/>
    </source>
</evidence>
<sequence length="108" mass="12025">MTTQGDIHQAIVTVESGTSQRDFLVSSIIGDPTLPVNDYIERVSGLRWFGPLIVMQCGLRLPHGSVMSFVQSTKMKCKAFEAIVKYVSHQTSRYSSLEADVPSDTFKR</sequence>
<organism evidence="1 2">
    <name type="scientific">Auriscalpium vulgare</name>
    <dbReference type="NCBI Taxonomy" id="40419"/>
    <lineage>
        <taxon>Eukaryota</taxon>
        <taxon>Fungi</taxon>
        <taxon>Dikarya</taxon>
        <taxon>Basidiomycota</taxon>
        <taxon>Agaricomycotina</taxon>
        <taxon>Agaricomycetes</taxon>
        <taxon>Russulales</taxon>
        <taxon>Auriscalpiaceae</taxon>
        <taxon>Auriscalpium</taxon>
    </lineage>
</organism>
<accession>A0ACB8S442</accession>
<comment type="caution">
    <text evidence="1">The sequence shown here is derived from an EMBL/GenBank/DDBJ whole genome shotgun (WGS) entry which is preliminary data.</text>
</comment>